<accession>A0AAV5U724</accession>
<sequence length="85" mass="9674">TPDAGGLIPAHYYDCQRHEPLTRVRIYNTQQTYFDLFAAPLGGVIPVGMCITYQQWEQHYDEMCACAYRDNCATPSRWPATSGLQ</sequence>
<evidence type="ECO:0000313" key="1">
    <source>
        <dbReference type="EMBL" id="GMT02463.1"/>
    </source>
</evidence>
<evidence type="ECO:0000313" key="2">
    <source>
        <dbReference type="Proteomes" id="UP001432027"/>
    </source>
</evidence>
<name>A0AAV5U724_9BILA</name>
<feature type="non-terminal residue" evidence="1">
    <location>
        <position position="85"/>
    </location>
</feature>
<gene>
    <name evidence="1" type="ORF">PENTCL1PPCAC_24637</name>
</gene>
<feature type="non-terminal residue" evidence="1">
    <location>
        <position position="1"/>
    </location>
</feature>
<keyword evidence="2" id="KW-1185">Reference proteome</keyword>
<organism evidence="1 2">
    <name type="scientific">Pristionchus entomophagus</name>
    <dbReference type="NCBI Taxonomy" id="358040"/>
    <lineage>
        <taxon>Eukaryota</taxon>
        <taxon>Metazoa</taxon>
        <taxon>Ecdysozoa</taxon>
        <taxon>Nematoda</taxon>
        <taxon>Chromadorea</taxon>
        <taxon>Rhabditida</taxon>
        <taxon>Rhabditina</taxon>
        <taxon>Diplogasteromorpha</taxon>
        <taxon>Diplogasteroidea</taxon>
        <taxon>Neodiplogasteridae</taxon>
        <taxon>Pristionchus</taxon>
    </lineage>
</organism>
<proteinExistence type="predicted"/>
<protein>
    <submittedName>
        <fullName evidence="1">Uncharacterized protein</fullName>
    </submittedName>
</protein>
<reference evidence="1" key="1">
    <citation type="submission" date="2023-10" db="EMBL/GenBank/DDBJ databases">
        <title>Genome assembly of Pristionchus species.</title>
        <authorList>
            <person name="Yoshida K."/>
            <person name="Sommer R.J."/>
        </authorList>
    </citation>
    <scope>NUCLEOTIDE SEQUENCE</scope>
    <source>
        <strain evidence="1">RS0144</strain>
    </source>
</reference>
<comment type="caution">
    <text evidence="1">The sequence shown here is derived from an EMBL/GenBank/DDBJ whole genome shotgun (WGS) entry which is preliminary data.</text>
</comment>
<dbReference type="EMBL" id="BTSX01000005">
    <property type="protein sequence ID" value="GMT02463.1"/>
    <property type="molecule type" value="Genomic_DNA"/>
</dbReference>
<dbReference type="AlphaFoldDB" id="A0AAV5U724"/>
<dbReference type="Proteomes" id="UP001432027">
    <property type="component" value="Unassembled WGS sequence"/>
</dbReference>